<dbReference type="AlphaFoldDB" id="A0AAP8NK12"/>
<reference evidence="1 2" key="1">
    <citation type="journal article" date="2017" name="BMC Genomics">
        <title>Genome sequencing of 39 Akkermansia muciniphila isolates reveals its population structure, genomic and functional diverisity, and global distribution in mammalian gut microbiotas.</title>
        <authorList>
            <person name="Guo X."/>
            <person name="Li S."/>
            <person name="Zhang J."/>
            <person name="Wu F."/>
            <person name="Li X."/>
            <person name="Wu D."/>
            <person name="Zhang M."/>
            <person name="Ou Z."/>
            <person name="Jie Z."/>
            <person name="Yan Q."/>
            <person name="Li P."/>
            <person name="Yi J."/>
            <person name="Peng Y."/>
        </authorList>
    </citation>
    <scope>NUCLEOTIDE SEQUENCE [LARGE SCALE GENOMIC DNA]</scope>
    <source>
        <strain evidence="1 2">GP43</strain>
    </source>
</reference>
<name>A0AAP8NK12_9BACT</name>
<gene>
    <name evidence="1" type="ORF">CXU09_10705</name>
</gene>
<protein>
    <submittedName>
        <fullName evidence="1">Uncharacterized protein</fullName>
    </submittedName>
</protein>
<dbReference type="Proteomes" id="UP000235914">
    <property type="component" value="Unassembled WGS sequence"/>
</dbReference>
<evidence type="ECO:0000313" key="1">
    <source>
        <dbReference type="EMBL" id="PNC54057.1"/>
    </source>
</evidence>
<sequence length="147" mass="16223">MILCSFSFLPASAECKAELGDFISYTTASGSKPAALGAAEKGLGKISKKVLSEIAVQAIKKASGLLTLAENLKTDKAFRHVHIVYIYRFVHHGKVESEWKIGHMTNISRSGVDYHPPKDIPYVVKEGINKISNLLKKQLKEDCKNHQ</sequence>
<dbReference type="EMBL" id="PJKN01000006">
    <property type="protein sequence ID" value="PNC54057.1"/>
    <property type="molecule type" value="Genomic_DNA"/>
</dbReference>
<comment type="caution">
    <text evidence="1">The sequence shown here is derived from an EMBL/GenBank/DDBJ whole genome shotgun (WGS) entry which is preliminary data.</text>
</comment>
<organism evidence="1 2">
    <name type="scientific">Akkermansia muciniphila</name>
    <dbReference type="NCBI Taxonomy" id="239935"/>
    <lineage>
        <taxon>Bacteria</taxon>
        <taxon>Pseudomonadati</taxon>
        <taxon>Verrucomicrobiota</taxon>
        <taxon>Verrucomicrobiia</taxon>
        <taxon>Verrucomicrobiales</taxon>
        <taxon>Akkermansiaceae</taxon>
        <taxon>Akkermansia</taxon>
    </lineage>
</organism>
<evidence type="ECO:0000313" key="2">
    <source>
        <dbReference type="Proteomes" id="UP000235914"/>
    </source>
</evidence>
<accession>A0AAP8NK12</accession>
<proteinExistence type="predicted"/>